<accession>A0ABQ8UCR3</accession>
<organism evidence="2 3">
    <name type="scientific">Paratrimastix pyriformis</name>
    <dbReference type="NCBI Taxonomy" id="342808"/>
    <lineage>
        <taxon>Eukaryota</taxon>
        <taxon>Metamonada</taxon>
        <taxon>Preaxostyla</taxon>
        <taxon>Paratrimastigidae</taxon>
        <taxon>Paratrimastix</taxon>
    </lineage>
</organism>
<gene>
    <name evidence="2" type="ORF">PAPYR_9963</name>
</gene>
<sequence length="75" mass="8416">MRFRVPNANSCYGVTLGIWKPPMWIWKPPMWGFGNHPFCGGYHPGGVGSEVRFGLPQPPRKKSDTPSGKKPTYRA</sequence>
<dbReference type="EMBL" id="JAPMOS010000118">
    <property type="protein sequence ID" value="KAJ4455119.1"/>
    <property type="molecule type" value="Genomic_DNA"/>
</dbReference>
<comment type="caution">
    <text evidence="2">The sequence shown here is derived from an EMBL/GenBank/DDBJ whole genome shotgun (WGS) entry which is preliminary data.</text>
</comment>
<reference evidence="2" key="1">
    <citation type="journal article" date="2022" name="bioRxiv">
        <title>Genomics of Preaxostyla Flagellates Illuminates Evolutionary Transitions and the Path Towards Mitochondrial Loss.</title>
        <authorList>
            <person name="Novak L.V.F."/>
            <person name="Treitli S.C."/>
            <person name="Pyrih J."/>
            <person name="Halakuc P."/>
            <person name="Pipaliya S.V."/>
            <person name="Vacek V."/>
            <person name="Brzon O."/>
            <person name="Soukal P."/>
            <person name="Eme L."/>
            <person name="Dacks J.B."/>
            <person name="Karnkowska A."/>
            <person name="Elias M."/>
            <person name="Hampl V."/>
        </authorList>
    </citation>
    <scope>NUCLEOTIDE SEQUENCE</scope>
    <source>
        <strain evidence="2">RCP-MX</strain>
    </source>
</reference>
<protein>
    <submittedName>
        <fullName evidence="2">Uncharacterized protein</fullName>
    </submittedName>
</protein>
<evidence type="ECO:0000313" key="3">
    <source>
        <dbReference type="Proteomes" id="UP001141327"/>
    </source>
</evidence>
<name>A0ABQ8UCR3_9EUKA</name>
<proteinExistence type="predicted"/>
<feature type="region of interest" description="Disordered" evidence="1">
    <location>
        <begin position="50"/>
        <end position="75"/>
    </location>
</feature>
<evidence type="ECO:0000313" key="2">
    <source>
        <dbReference type="EMBL" id="KAJ4455119.1"/>
    </source>
</evidence>
<dbReference type="Proteomes" id="UP001141327">
    <property type="component" value="Unassembled WGS sequence"/>
</dbReference>
<keyword evidence="3" id="KW-1185">Reference proteome</keyword>
<evidence type="ECO:0000256" key="1">
    <source>
        <dbReference type="SAM" id="MobiDB-lite"/>
    </source>
</evidence>